<dbReference type="SMART" id="SM00671">
    <property type="entry name" value="SEL1"/>
    <property type="match status" value="3"/>
</dbReference>
<dbReference type="InterPro" id="IPR002893">
    <property type="entry name" value="Znf_MYND"/>
</dbReference>
<gene>
    <name evidence="7" type="ORF">THAOC_32303</name>
</gene>
<keyword evidence="1" id="KW-0479">Metal-binding</keyword>
<evidence type="ECO:0000259" key="6">
    <source>
        <dbReference type="PROSITE" id="PS50865"/>
    </source>
</evidence>
<dbReference type="InterPro" id="IPR050767">
    <property type="entry name" value="Sel1_AlgK"/>
</dbReference>
<dbReference type="AlphaFoldDB" id="K0RQ91"/>
<dbReference type="SUPFAM" id="SSF144232">
    <property type="entry name" value="HIT/MYND zinc finger-like"/>
    <property type="match status" value="1"/>
</dbReference>
<dbReference type="Pfam" id="PF01753">
    <property type="entry name" value="zf-MYND"/>
    <property type="match status" value="1"/>
</dbReference>
<name>K0RQ91_THAOC</name>
<proteinExistence type="inferred from homology"/>
<dbReference type="Gene3D" id="6.10.140.2220">
    <property type="match status" value="1"/>
</dbReference>
<evidence type="ECO:0000256" key="4">
    <source>
        <dbReference type="ARBA" id="ARBA00038101"/>
    </source>
</evidence>
<dbReference type="InterPro" id="IPR011990">
    <property type="entry name" value="TPR-like_helical_dom_sf"/>
</dbReference>
<dbReference type="PROSITE" id="PS50865">
    <property type="entry name" value="ZF_MYND_2"/>
    <property type="match status" value="1"/>
</dbReference>
<dbReference type="Pfam" id="PF08238">
    <property type="entry name" value="Sel1"/>
    <property type="match status" value="3"/>
</dbReference>
<evidence type="ECO:0000256" key="3">
    <source>
        <dbReference type="ARBA" id="ARBA00022833"/>
    </source>
</evidence>
<dbReference type="Proteomes" id="UP000266841">
    <property type="component" value="Unassembled WGS sequence"/>
</dbReference>
<dbReference type="EMBL" id="AGNL01045345">
    <property type="protein sequence ID" value="EJK48867.1"/>
    <property type="molecule type" value="Genomic_DNA"/>
</dbReference>
<dbReference type="SUPFAM" id="SSF81901">
    <property type="entry name" value="HCP-like"/>
    <property type="match status" value="1"/>
</dbReference>
<protein>
    <recommendedName>
        <fullName evidence="6">MYND-type domain-containing protein</fullName>
    </recommendedName>
</protein>
<evidence type="ECO:0000256" key="1">
    <source>
        <dbReference type="ARBA" id="ARBA00022723"/>
    </source>
</evidence>
<accession>K0RQ91</accession>
<sequence length="315" mass="35255">MTPTSAMNCEPVDDGGDNSDEVVCANCGKNGSDIVKLKSCTACRLVKYCGVDCQRAHRKQHKKACKQRVAELKDEKLYSQGLERPEGDFCSICTLPIPMPMNEHSSFKPCCMKQICDGCSVAAQIMGMDDCPFCRAPISKNDADILALVKKRMDARDPAAFKCLGDQYFFGTMGLEKNVPRAIELWTEAAELGSIEAHYRLGTLYFDGLGVTRHDNAKTRQYFEAAAMKGHVGARHNLGSHEFNNRNYKRAVRHWLISAKMGDEDSLDQIKHKFARGHATKAQYTEALKGYQDAVEEMKSHDRDVAKAFQLENRK</sequence>
<dbReference type="Gene3D" id="1.25.40.10">
    <property type="entry name" value="Tetratricopeptide repeat domain"/>
    <property type="match status" value="1"/>
</dbReference>
<evidence type="ECO:0000256" key="2">
    <source>
        <dbReference type="ARBA" id="ARBA00022771"/>
    </source>
</evidence>
<feature type="domain" description="MYND-type" evidence="6">
    <location>
        <begin position="24"/>
        <end position="65"/>
    </location>
</feature>
<dbReference type="GO" id="GO:0008270">
    <property type="term" value="F:zinc ion binding"/>
    <property type="evidence" value="ECO:0007669"/>
    <property type="project" value="UniProtKB-KW"/>
</dbReference>
<reference evidence="7 8" key="1">
    <citation type="journal article" date="2012" name="Genome Biol.">
        <title>Genome and low-iron response of an oceanic diatom adapted to chronic iron limitation.</title>
        <authorList>
            <person name="Lommer M."/>
            <person name="Specht M."/>
            <person name="Roy A.S."/>
            <person name="Kraemer L."/>
            <person name="Andreson R."/>
            <person name="Gutowska M.A."/>
            <person name="Wolf J."/>
            <person name="Bergner S.V."/>
            <person name="Schilhabel M.B."/>
            <person name="Klostermeier U.C."/>
            <person name="Beiko R.G."/>
            <person name="Rosenstiel P."/>
            <person name="Hippler M."/>
            <person name="Laroche J."/>
        </authorList>
    </citation>
    <scope>NUCLEOTIDE SEQUENCE [LARGE SCALE GENOMIC DNA]</scope>
    <source>
        <strain evidence="7 8">CCMP1005</strain>
    </source>
</reference>
<dbReference type="eggNOG" id="KOG1550">
    <property type="taxonomic scope" value="Eukaryota"/>
</dbReference>
<dbReference type="PROSITE" id="PS01360">
    <property type="entry name" value="ZF_MYND_1"/>
    <property type="match status" value="1"/>
</dbReference>
<keyword evidence="2 5" id="KW-0863">Zinc-finger</keyword>
<dbReference type="PANTHER" id="PTHR11102:SF160">
    <property type="entry name" value="ERAD-ASSOCIATED E3 UBIQUITIN-PROTEIN LIGASE COMPONENT HRD3"/>
    <property type="match status" value="1"/>
</dbReference>
<organism evidence="7 8">
    <name type="scientific">Thalassiosira oceanica</name>
    <name type="common">Marine diatom</name>
    <dbReference type="NCBI Taxonomy" id="159749"/>
    <lineage>
        <taxon>Eukaryota</taxon>
        <taxon>Sar</taxon>
        <taxon>Stramenopiles</taxon>
        <taxon>Ochrophyta</taxon>
        <taxon>Bacillariophyta</taxon>
        <taxon>Coscinodiscophyceae</taxon>
        <taxon>Thalassiosirophycidae</taxon>
        <taxon>Thalassiosirales</taxon>
        <taxon>Thalassiosiraceae</taxon>
        <taxon>Thalassiosira</taxon>
    </lineage>
</organism>
<evidence type="ECO:0000313" key="7">
    <source>
        <dbReference type="EMBL" id="EJK48867.1"/>
    </source>
</evidence>
<dbReference type="InterPro" id="IPR006597">
    <property type="entry name" value="Sel1-like"/>
</dbReference>
<keyword evidence="3" id="KW-0862">Zinc</keyword>
<dbReference type="PANTHER" id="PTHR11102">
    <property type="entry name" value="SEL-1-LIKE PROTEIN"/>
    <property type="match status" value="1"/>
</dbReference>
<keyword evidence="8" id="KW-1185">Reference proteome</keyword>
<evidence type="ECO:0000313" key="8">
    <source>
        <dbReference type="Proteomes" id="UP000266841"/>
    </source>
</evidence>
<comment type="caution">
    <text evidence="7">The sequence shown here is derived from an EMBL/GenBank/DDBJ whole genome shotgun (WGS) entry which is preliminary data.</text>
</comment>
<evidence type="ECO:0000256" key="5">
    <source>
        <dbReference type="PROSITE-ProRule" id="PRU00134"/>
    </source>
</evidence>
<comment type="similarity">
    <text evidence="4">Belongs to the sel-1 family.</text>
</comment>